<protein>
    <submittedName>
        <fullName evidence="1">ABC transporter substrate-binding protein</fullName>
    </submittedName>
</protein>
<dbReference type="Proteomes" id="UP001595891">
    <property type="component" value="Unassembled WGS sequence"/>
</dbReference>
<reference evidence="2" key="1">
    <citation type="journal article" date="2019" name="Int. J. Syst. Evol. Microbiol.">
        <title>The Global Catalogue of Microorganisms (GCM) 10K type strain sequencing project: providing services to taxonomists for standard genome sequencing and annotation.</title>
        <authorList>
            <consortium name="The Broad Institute Genomics Platform"/>
            <consortium name="The Broad Institute Genome Sequencing Center for Infectious Disease"/>
            <person name="Wu L."/>
            <person name="Ma J."/>
        </authorList>
    </citation>
    <scope>NUCLEOTIDE SEQUENCE [LARGE SCALE GENOMIC DNA]</scope>
    <source>
        <strain evidence="2">CCUG 49560</strain>
    </source>
</reference>
<comment type="caution">
    <text evidence="1">The sequence shown here is derived from an EMBL/GenBank/DDBJ whole genome shotgun (WGS) entry which is preliminary data.</text>
</comment>
<organism evidence="1 2">
    <name type="scientific">Sphaerisporangium corydalis</name>
    <dbReference type="NCBI Taxonomy" id="1441875"/>
    <lineage>
        <taxon>Bacteria</taxon>
        <taxon>Bacillati</taxon>
        <taxon>Actinomycetota</taxon>
        <taxon>Actinomycetes</taxon>
        <taxon>Streptosporangiales</taxon>
        <taxon>Streptosporangiaceae</taxon>
        <taxon>Sphaerisporangium</taxon>
    </lineage>
</organism>
<name>A0ABV9EBR1_9ACTN</name>
<accession>A0ABV9EBR1</accession>
<dbReference type="Pfam" id="PF01547">
    <property type="entry name" value="SBP_bac_1"/>
    <property type="match status" value="1"/>
</dbReference>
<gene>
    <name evidence="1" type="ORF">ACFO8L_12270</name>
</gene>
<keyword evidence="2" id="KW-1185">Reference proteome</keyword>
<dbReference type="SUPFAM" id="SSF53850">
    <property type="entry name" value="Periplasmic binding protein-like II"/>
    <property type="match status" value="1"/>
</dbReference>
<dbReference type="Gene3D" id="3.40.190.10">
    <property type="entry name" value="Periplasmic binding protein-like II"/>
    <property type="match status" value="2"/>
</dbReference>
<sequence>MGVRKGPAGASVVGRVAGGGWRRGLAVVLAAGLVGALGGCWGGGAAGDGKVTIRFAWWGSEQRAKITNEAVQLFMRKNPSIKVVTSTAIYDAYFQKLATETAGGNAPDVMQMSDRHLQDYAERNVVLDLRSHVGKEIHTADLKKEVMGLGTLGDRLFGLPLGQTAMVMIYNPVLWEKAGAKEPALGWTWDDYFEAAKKVSGETGGKVYGASDFGGIESWFKVWLSQQGKGLYAADGKLGYTEQDVVTWWEMATKFRKAGATTPGEITAVNPAGTPLPRKLSASEFQPDSTVAPDAWKAYDNDYKLAPPPQVGAESGIYGEPPMLISVSARSEQQAAALKLTDFIVNDPEAAKILGMSRGLPANMTNRTAVASGLTGSWKQVYDYEELIAGKIKVGPPAPPKGAGALFTLFDKYYQDVMYDKATPADAAKRYYAEAQQTLAG</sequence>
<dbReference type="InterPro" id="IPR006059">
    <property type="entry name" value="SBP"/>
</dbReference>
<dbReference type="EMBL" id="JBHSFN010000006">
    <property type="protein sequence ID" value="MFC4586857.1"/>
    <property type="molecule type" value="Genomic_DNA"/>
</dbReference>
<proteinExistence type="predicted"/>
<dbReference type="PANTHER" id="PTHR43649">
    <property type="entry name" value="ARABINOSE-BINDING PROTEIN-RELATED"/>
    <property type="match status" value="1"/>
</dbReference>
<dbReference type="PANTHER" id="PTHR43649:SF30">
    <property type="entry name" value="ABC TRANSPORTER SUBSTRATE-BINDING PROTEIN"/>
    <property type="match status" value="1"/>
</dbReference>
<evidence type="ECO:0000313" key="2">
    <source>
        <dbReference type="Proteomes" id="UP001595891"/>
    </source>
</evidence>
<dbReference type="RefSeq" id="WP_262843464.1">
    <property type="nucleotide sequence ID" value="NZ_JANZYP010000018.1"/>
</dbReference>
<dbReference type="InterPro" id="IPR050490">
    <property type="entry name" value="Bact_solute-bd_prot1"/>
</dbReference>
<evidence type="ECO:0000313" key="1">
    <source>
        <dbReference type="EMBL" id="MFC4586857.1"/>
    </source>
</evidence>